<gene>
    <name evidence="1" type="ORF">Q8X39_15245</name>
</gene>
<comment type="caution">
    <text evidence="1">The sequence shown here is derived from an EMBL/GenBank/DDBJ whole genome shotgun (WGS) entry which is preliminary data.</text>
</comment>
<dbReference type="Proteomes" id="UP001235760">
    <property type="component" value="Unassembled WGS sequence"/>
</dbReference>
<name>A0ABT9G6E9_LEPDI</name>
<proteinExistence type="predicted"/>
<dbReference type="RefSeq" id="WP_305750534.1">
    <property type="nucleotide sequence ID" value="NZ_JAUZEE010000008.1"/>
</dbReference>
<protein>
    <submittedName>
        <fullName evidence="1">DUF4254 domain-containing protein</fullName>
    </submittedName>
</protein>
<organism evidence="1 2">
    <name type="scientific">Leptothrix discophora</name>
    <dbReference type="NCBI Taxonomy" id="89"/>
    <lineage>
        <taxon>Bacteria</taxon>
        <taxon>Pseudomonadati</taxon>
        <taxon>Pseudomonadota</taxon>
        <taxon>Betaproteobacteria</taxon>
        <taxon>Burkholderiales</taxon>
        <taxon>Sphaerotilaceae</taxon>
        <taxon>Leptothrix</taxon>
    </lineage>
</organism>
<dbReference type="Pfam" id="PF14063">
    <property type="entry name" value="DUF4254"/>
    <property type="match status" value="1"/>
</dbReference>
<dbReference type="InterPro" id="IPR025350">
    <property type="entry name" value="DUF4254"/>
</dbReference>
<evidence type="ECO:0000313" key="2">
    <source>
        <dbReference type="Proteomes" id="UP001235760"/>
    </source>
</evidence>
<sequence length="227" mass="24957">MTDQNTLQSLAVAQLHDRLLATPAWPADTALLPSEPLWHWVATNHRNNCLLWAEEDLARRTTVSDAEIAKNKRAIDGYNQARNDATERVDELLLIGLGLVDAESARSDAPRSTVPAGARLNSETAGSMIDRMSIMALKIDAMRKQTLRTDVDDAHRASSQVKLERLLQQRADLGDCLDGLLADCAAGKAYFKVYRQFKMYNDARFNPALVAEQKAQQQAAGQKAAGG</sequence>
<accession>A0ABT9G6E9</accession>
<keyword evidence="2" id="KW-1185">Reference proteome</keyword>
<dbReference type="EMBL" id="JAUZEE010000008">
    <property type="protein sequence ID" value="MDP4301995.1"/>
    <property type="molecule type" value="Genomic_DNA"/>
</dbReference>
<evidence type="ECO:0000313" key="1">
    <source>
        <dbReference type="EMBL" id="MDP4301995.1"/>
    </source>
</evidence>
<reference evidence="1 2" key="1">
    <citation type="submission" date="2023-08" db="EMBL/GenBank/DDBJ databases">
        <authorList>
            <person name="Roldan D.M."/>
            <person name="Menes R.J."/>
        </authorList>
    </citation>
    <scope>NUCLEOTIDE SEQUENCE [LARGE SCALE GENOMIC DNA]</scope>
    <source>
        <strain evidence="1 2">CCM 2812</strain>
    </source>
</reference>